<evidence type="ECO:0000256" key="1">
    <source>
        <dbReference type="SAM" id="MobiDB-lite"/>
    </source>
</evidence>
<feature type="compositionally biased region" description="Low complexity" evidence="1">
    <location>
        <begin position="543"/>
        <end position="555"/>
    </location>
</feature>
<sequence>MPDSTPKDPNEEPKKDSVDLSDLQSFSFGTQWTAASKSSPDSGKSRSSKGGPRGGDRPGRRPGGSGPARKDRRPPRAPRPDAPAGEHGGERPPRDQGGRRPRGRGRHDSPRAPFHPYESPVFDVCFYPEDNCFSAIIKAMRGNHMTYELFQVAKLFMEKPDRFIASVTRKAAEGQKPERVSICAIDNMPFASDEEAIAHAMAHHAEEFFNIEEVEVEAPTGNFQFVNRCPFTKELLGPPNYHKYEAALRNHHRTRLPNMSFEKLQSSIETVREEEVIAAWLESQKKATRYTAKEVAEGEEAKVFDSVEEAMIFLRTTLKAKVVKQVNYARVSGNVLEQYKDTEAYKAMDGERQRQQRFPLDAANAIRGRMRREKFSIYKKGAKGITYVCATKRNFRSPGQVMSPDLDRIIRFIEANQLTKAKDMPAAYQEWLKSEGVEGEMDEKKVVRDLHWLIADGYISHFEDDTLFAQPVLDTGSAKPSSKAKPSGEKAKAETAVPAPEAAAPEAKPADGGEAAEAPAESVAAEAGAKPEVPETEAEKQISAASAEETSAVEPPEAKSTETSDSAESVEKPAPASVSENAEGADAEEKSEKD</sequence>
<feature type="compositionally biased region" description="Low complexity" evidence="1">
    <location>
        <begin position="494"/>
        <end position="531"/>
    </location>
</feature>
<dbReference type="AlphaFoldDB" id="A0A927F878"/>
<proteinExistence type="predicted"/>
<protein>
    <submittedName>
        <fullName evidence="2">Uncharacterized protein</fullName>
    </submittedName>
</protein>
<feature type="region of interest" description="Disordered" evidence="1">
    <location>
        <begin position="1"/>
        <end position="114"/>
    </location>
</feature>
<feature type="region of interest" description="Disordered" evidence="1">
    <location>
        <begin position="475"/>
        <end position="594"/>
    </location>
</feature>
<evidence type="ECO:0000313" key="2">
    <source>
        <dbReference type="EMBL" id="MBD5779725.1"/>
    </source>
</evidence>
<dbReference type="RefSeq" id="WP_191616855.1">
    <property type="nucleotide sequence ID" value="NZ_JACYFG010000013.1"/>
</dbReference>
<evidence type="ECO:0000313" key="3">
    <source>
        <dbReference type="Proteomes" id="UP000622317"/>
    </source>
</evidence>
<feature type="compositionally biased region" description="Basic and acidic residues" evidence="1">
    <location>
        <begin position="1"/>
        <end position="18"/>
    </location>
</feature>
<organism evidence="2 3">
    <name type="scientific">Pelagicoccus enzymogenes</name>
    <dbReference type="NCBI Taxonomy" id="2773457"/>
    <lineage>
        <taxon>Bacteria</taxon>
        <taxon>Pseudomonadati</taxon>
        <taxon>Verrucomicrobiota</taxon>
        <taxon>Opitutia</taxon>
        <taxon>Puniceicoccales</taxon>
        <taxon>Pelagicoccaceae</taxon>
        <taxon>Pelagicoccus</taxon>
    </lineage>
</organism>
<feature type="compositionally biased region" description="Basic and acidic residues" evidence="1">
    <location>
        <begin position="87"/>
        <end position="98"/>
    </location>
</feature>
<feature type="compositionally biased region" description="Low complexity" evidence="1">
    <location>
        <begin position="476"/>
        <end position="485"/>
    </location>
</feature>
<reference evidence="2" key="1">
    <citation type="submission" date="2020-09" db="EMBL/GenBank/DDBJ databases">
        <title>Pelagicoccus enzymogenes sp. nov. with an EPS production, isolated from marine sediment.</title>
        <authorList>
            <person name="Feng X."/>
        </authorList>
    </citation>
    <scope>NUCLEOTIDE SEQUENCE</scope>
    <source>
        <strain evidence="2">NFK12</strain>
    </source>
</reference>
<keyword evidence="3" id="KW-1185">Reference proteome</keyword>
<comment type="caution">
    <text evidence="2">The sequence shown here is derived from an EMBL/GenBank/DDBJ whole genome shotgun (WGS) entry which is preliminary data.</text>
</comment>
<gene>
    <name evidence="2" type="ORF">IEN85_09490</name>
</gene>
<feature type="compositionally biased region" description="Polar residues" evidence="1">
    <location>
        <begin position="22"/>
        <end position="35"/>
    </location>
</feature>
<accession>A0A927F878</accession>
<name>A0A927F878_9BACT</name>
<dbReference type="EMBL" id="JACYFG010000013">
    <property type="protein sequence ID" value="MBD5779725.1"/>
    <property type="molecule type" value="Genomic_DNA"/>
</dbReference>
<dbReference type="Proteomes" id="UP000622317">
    <property type="component" value="Unassembled WGS sequence"/>
</dbReference>